<dbReference type="SMART" id="SM00906">
    <property type="entry name" value="Fungal_trans"/>
    <property type="match status" value="1"/>
</dbReference>
<proteinExistence type="predicted"/>
<dbReference type="PANTHER" id="PTHR31668">
    <property type="entry name" value="GLUCOSE TRANSPORT TRANSCRIPTION REGULATOR RGT1-RELATED-RELATED"/>
    <property type="match status" value="1"/>
</dbReference>
<dbReference type="GO" id="GO:0003677">
    <property type="term" value="F:DNA binding"/>
    <property type="evidence" value="ECO:0007669"/>
    <property type="project" value="InterPro"/>
</dbReference>
<dbReference type="Gene3D" id="4.10.240.10">
    <property type="entry name" value="Zn(2)-C6 fungal-type DNA-binding domain"/>
    <property type="match status" value="1"/>
</dbReference>
<evidence type="ECO:0000313" key="5">
    <source>
        <dbReference type="EMBL" id="RYN24975.1"/>
    </source>
</evidence>
<accession>A0A4Q4LY50</accession>
<feature type="region of interest" description="Disordered" evidence="3">
    <location>
        <begin position="534"/>
        <end position="563"/>
    </location>
</feature>
<dbReference type="GO" id="GO:0006351">
    <property type="term" value="P:DNA-templated transcription"/>
    <property type="evidence" value="ECO:0007669"/>
    <property type="project" value="InterPro"/>
</dbReference>
<sequence length="582" mass="65087">MAVEVRRKIACDCCHQRKVKCIGEGTAPCKRCISAGLACTYNAIPQKKGPKGSRAKVLSELHETQRNAQLAAGFPTDLGFDGRTLSSTFARTPGLMPPALVESCIEYFFAHVYPSEPVLNRQRAQEAAVGMDRSTEAYCMVVALCAYVMIQANHKPPVSVLPRPEMAHMTNVGIGHVLLEESVRVRQGYDHRENPTHYSVLTSWFYSGCYFGLARENTAWTYLRDATTQAQLLGMHDEETYKHDPLDISRKRVLYWLLFIAERTYALHKHRPITLHPTIHPPSLDEVLSDRPIAVGLELMINMFKVIDDTFINLWNWVHNTHASAAWITQVHTQLSEAVPAYFECTEVQEVQIRITQQWLRSQAWQLSVRQGLVSSVSNDVPLTFKHPIEIARDLLTISHRFSQQAMEMHGVGLIEKLFDVARCLTDVVACTSFSPDALASGPRDYVSRFLTLISTLRGGQTRYLPLLLAKLSEVLPNLPLPRSLNLPQTVPAGTLSLDAQPPYNTIQYPMVNMSTMYVGDMFLYDSSTRSHSSSLASRGIPTTPDVYERPESQQLLPSVGHPSMSLLNSHANALESRMGAG</sequence>
<evidence type="ECO:0000313" key="6">
    <source>
        <dbReference type="Proteomes" id="UP000292402"/>
    </source>
</evidence>
<dbReference type="InterPro" id="IPR036864">
    <property type="entry name" value="Zn2-C6_fun-type_DNA-bd_sf"/>
</dbReference>
<dbReference type="SUPFAM" id="SSF57701">
    <property type="entry name" value="Zn2/Cys6 DNA-binding domain"/>
    <property type="match status" value="1"/>
</dbReference>
<reference evidence="6" key="1">
    <citation type="journal article" date="2019" name="bioRxiv">
        <title>Genomics, evolutionary history and diagnostics of the Alternaria alternata species group including apple and Asian pear pathotypes.</title>
        <authorList>
            <person name="Armitage A.D."/>
            <person name="Cockerton H.M."/>
            <person name="Sreenivasaprasad S."/>
            <person name="Woodhall J.W."/>
            <person name="Lane C.R."/>
            <person name="Harrison R.J."/>
            <person name="Clarkson J.P."/>
        </authorList>
    </citation>
    <scope>NUCLEOTIDE SEQUENCE [LARGE SCALE GENOMIC DNA]</scope>
    <source>
        <strain evidence="6">FERA 1082</strain>
    </source>
</reference>
<evidence type="ECO:0000256" key="1">
    <source>
        <dbReference type="ARBA" id="ARBA00022723"/>
    </source>
</evidence>
<evidence type="ECO:0000256" key="2">
    <source>
        <dbReference type="ARBA" id="ARBA00023242"/>
    </source>
</evidence>
<dbReference type="SMART" id="SM00066">
    <property type="entry name" value="GAL4"/>
    <property type="match status" value="1"/>
</dbReference>
<dbReference type="Pfam" id="PF00172">
    <property type="entry name" value="Zn_clus"/>
    <property type="match status" value="1"/>
</dbReference>
<comment type="caution">
    <text evidence="5">The sequence shown here is derived from an EMBL/GenBank/DDBJ whole genome shotgun (WGS) entry which is preliminary data.</text>
</comment>
<dbReference type="GO" id="GO:0008270">
    <property type="term" value="F:zinc ion binding"/>
    <property type="evidence" value="ECO:0007669"/>
    <property type="project" value="InterPro"/>
</dbReference>
<organism evidence="5 6">
    <name type="scientific">Alternaria tenuissima</name>
    <dbReference type="NCBI Taxonomy" id="119927"/>
    <lineage>
        <taxon>Eukaryota</taxon>
        <taxon>Fungi</taxon>
        <taxon>Dikarya</taxon>
        <taxon>Ascomycota</taxon>
        <taxon>Pezizomycotina</taxon>
        <taxon>Dothideomycetes</taxon>
        <taxon>Pleosporomycetidae</taxon>
        <taxon>Pleosporales</taxon>
        <taxon>Pleosporineae</taxon>
        <taxon>Pleosporaceae</taxon>
        <taxon>Alternaria</taxon>
        <taxon>Alternaria sect. Alternaria</taxon>
        <taxon>Alternaria alternata complex</taxon>
    </lineage>
</organism>
<dbReference type="AlphaFoldDB" id="A0A4Q4LY50"/>
<dbReference type="InterPro" id="IPR007219">
    <property type="entry name" value="XnlR_reg_dom"/>
</dbReference>
<dbReference type="Proteomes" id="UP000292402">
    <property type="component" value="Unassembled WGS sequence"/>
</dbReference>
<dbReference type="PANTHER" id="PTHR31668:SF20">
    <property type="entry name" value="ZN(II)2CYS6 TRANSCRIPTION FACTOR (EUROFUNG)"/>
    <property type="match status" value="1"/>
</dbReference>
<protein>
    <recommendedName>
        <fullName evidence="4">Zn(2)-C6 fungal-type domain-containing protein</fullName>
    </recommendedName>
</protein>
<dbReference type="EMBL" id="PDXA01000098">
    <property type="protein sequence ID" value="RYN24975.1"/>
    <property type="molecule type" value="Genomic_DNA"/>
</dbReference>
<dbReference type="CDD" id="cd12148">
    <property type="entry name" value="fungal_TF_MHR"/>
    <property type="match status" value="1"/>
</dbReference>
<dbReference type="CDD" id="cd00067">
    <property type="entry name" value="GAL4"/>
    <property type="match status" value="1"/>
</dbReference>
<evidence type="ECO:0000259" key="4">
    <source>
        <dbReference type="PROSITE" id="PS50048"/>
    </source>
</evidence>
<feature type="domain" description="Zn(2)-C6 fungal-type" evidence="4">
    <location>
        <begin position="10"/>
        <end position="41"/>
    </location>
</feature>
<keyword evidence="2" id="KW-0539">Nucleus</keyword>
<evidence type="ECO:0000256" key="3">
    <source>
        <dbReference type="SAM" id="MobiDB-lite"/>
    </source>
</evidence>
<keyword evidence="1" id="KW-0479">Metal-binding</keyword>
<name>A0A4Q4LY50_9PLEO</name>
<gene>
    <name evidence="5" type="ORF">AA0114_g12731</name>
</gene>
<dbReference type="InterPro" id="IPR001138">
    <property type="entry name" value="Zn2Cys6_DnaBD"/>
</dbReference>
<dbReference type="GO" id="GO:0000981">
    <property type="term" value="F:DNA-binding transcription factor activity, RNA polymerase II-specific"/>
    <property type="evidence" value="ECO:0007669"/>
    <property type="project" value="InterPro"/>
</dbReference>
<dbReference type="PROSITE" id="PS50048">
    <property type="entry name" value="ZN2_CY6_FUNGAL_2"/>
    <property type="match status" value="1"/>
</dbReference>
<dbReference type="InterPro" id="IPR050797">
    <property type="entry name" value="Carb_Metab_Trans_Reg"/>
</dbReference>
<dbReference type="PROSITE" id="PS00463">
    <property type="entry name" value="ZN2_CY6_FUNGAL_1"/>
    <property type="match status" value="1"/>
</dbReference>